<comment type="caution">
    <text evidence="4">The sequence shown here is derived from an EMBL/GenBank/DDBJ whole genome shotgun (WGS) entry which is preliminary data.</text>
</comment>
<evidence type="ECO:0000256" key="1">
    <source>
        <dbReference type="ARBA" id="ARBA00022679"/>
    </source>
</evidence>
<keyword evidence="2" id="KW-0548">Nucleotidyltransferase</keyword>
<evidence type="ECO:0000259" key="3">
    <source>
        <dbReference type="Pfam" id="PF00483"/>
    </source>
</evidence>
<evidence type="ECO:0000313" key="5">
    <source>
        <dbReference type="Proteomes" id="UP001595536"/>
    </source>
</evidence>
<dbReference type="PANTHER" id="PTHR43584:SF8">
    <property type="entry name" value="N-ACETYLMURAMATE ALPHA-1-PHOSPHATE URIDYLYLTRANSFERASE"/>
    <property type="match status" value="1"/>
</dbReference>
<dbReference type="CDD" id="cd06422">
    <property type="entry name" value="NTP_transferase_like_1"/>
    <property type="match status" value="1"/>
</dbReference>
<dbReference type="SUPFAM" id="SSF53448">
    <property type="entry name" value="Nucleotide-diphospho-sugar transferases"/>
    <property type="match status" value="1"/>
</dbReference>
<dbReference type="EMBL" id="JBHRUV010000038">
    <property type="protein sequence ID" value="MFC3266376.1"/>
    <property type="molecule type" value="Genomic_DNA"/>
</dbReference>
<accession>A0ABV7LES1</accession>
<proteinExistence type="predicted"/>
<organism evidence="4 5">
    <name type="scientific">Camelimonas abortus</name>
    <dbReference type="NCBI Taxonomy" id="1017184"/>
    <lineage>
        <taxon>Bacteria</taxon>
        <taxon>Pseudomonadati</taxon>
        <taxon>Pseudomonadota</taxon>
        <taxon>Alphaproteobacteria</taxon>
        <taxon>Hyphomicrobiales</taxon>
        <taxon>Chelatococcaceae</taxon>
        <taxon>Camelimonas</taxon>
    </lineage>
</organism>
<dbReference type="Gene3D" id="3.90.550.10">
    <property type="entry name" value="Spore Coat Polysaccharide Biosynthesis Protein SpsA, Chain A"/>
    <property type="match status" value="1"/>
</dbReference>
<evidence type="ECO:0000256" key="2">
    <source>
        <dbReference type="ARBA" id="ARBA00022695"/>
    </source>
</evidence>
<dbReference type="InterPro" id="IPR005835">
    <property type="entry name" value="NTP_transferase_dom"/>
</dbReference>
<dbReference type="PANTHER" id="PTHR43584">
    <property type="entry name" value="NUCLEOTIDYL TRANSFERASE"/>
    <property type="match status" value="1"/>
</dbReference>
<dbReference type="RefSeq" id="WP_376828617.1">
    <property type="nucleotide sequence ID" value="NZ_JBHLWR010000004.1"/>
</dbReference>
<sequence length="248" mass="26811">MTTASPSAPAPITRAMVLAAGLGKRMRPITTTTPKPLVSVGGVALIDRLLDRLAEAGVTEAVVNVHYLADLVETHLERRRGAPRTVISDERGRLLETGGGVKKALPLLGGAPFFVGNSDSMWIEGPASNLRRMARFWDPERMDALLLLAATASSTGYDGPGDFAMDREGRLRRRMEREVTPFVYAGVAILRPELFAGAPEGPFSLNRIFDAAIGRGRLFGLRLDGHWLHVGTPGALRVAEDVIARSHR</sequence>
<dbReference type="InterPro" id="IPR029044">
    <property type="entry name" value="Nucleotide-diphossugar_trans"/>
</dbReference>
<keyword evidence="5" id="KW-1185">Reference proteome</keyword>
<evidence type="ECO:0000313" key="4">
    <source>
        <dbReference type="EMBL" id="MFC3266376.1"/>
    </source>
</evidence>
<keyword evidence="1" id="KW-0808">Transferase</keyword>
<name>A0ABV7LES1_9HYPH</name>
<dbReference type="Pfam" id="PF00483">
    <property type="entry name" value="NTP_transferase"/>
    <property type="match status" value="1"/>
</dbReference>
<dbReference type="InterPro" id="IPR050065">
    <property type="entry name" value="GlmU-like"/>
</dbReference>
<feature type="domain" description="Nucleotidyl transferase" evidence="3">
    <location>
        <begin position="15"/>
        <end position="157"/>
    </location>
</feature>
<protein>
    <submittedName>
        <fullName evidence="4">Nucleotidyltransferase family protein</fullName>
    </submittedName>
</protein>
<dbReference type="Proteomes" id="UP001595536">
    <property type="component" value="Unassembled WGS sequence"/>
</dbReference>
<reference evidence="5" key="1">
    <citation type="journal article" date="2019" name="Int. J. Syst. Evol. Microbiol.">
        <title>The Global Catalogue of Microorganisms (GCM) 10K type strain sequencing project: providing services to taxonomists for standard genome sequencing and annotation.</title>
        <authorList>
            <consortium name="The Broad Institute Genomics Platform"/>
            <consortium name="The Broad Institute Genome Sequencing Center for Infectious Disease"/>
            <person name="Wu L."/>
            <person name="Ma J."/>
        </authorList>
    </citation>
    <scope>NUCLEOTIDE SEQUENCE [LARGE SCALE GENOMIC DNA]</scope>
    <source>
        <strain evidence="5">CCM 7941</strain>
    </source>
</reference>
<gene>
    <name evidence="4" type="ORF">ACFOEX_08430</name>
</gene>